<evidence type="ECO:0000256" key="1">
    <source>
        <dbReference type="ARBA" id="ARBA00022527"/>
    </source>
</evidence>
<name>A0A383VCB8_TETOB</name>
<feature type="region of interest" description="Disordered" evidence="7">
    <location>
        <begin position="490"/>
        <end position="516"/>
    </location>
</feature>
<dbReference type="Pfam" id="PF07714">
    <property type="entry name" value="PK_Tyr_Ser-Thr"/>
    <property type="match status" value="2"/>
</dbReference>
<dbReference type="InterPro" id="IPR017441">
    <property type="entry name" value="Protein_kinase_ATP_BS"/>
</dbReference>
<evidence type="ECO:0000313" key="10">
    <source>
        <dbReference type="EMBL" id="SZX62821.1"/>
    </source>
</evidence>
<evidence type="ECO:0000313" key="11">
    <source>
        <dbReference type="Proteomes" id="UP000256970"/>
    </source>
</evidence>
<evidence type="ECO:0000256" key="6">
    <source>
        <dbReference type="PROSITE-ProRule" id="PRU10141"/>
    </source>
</evidence>
<evidence type="ECO:0000256" key="2">
    <source>
        <dbReference type="ARBA" id="ARBA00022679"/>
    </source>
</evidence>
<dbReference type="PROSITE" id="PS00107">
    <property type="entry name" value="PROTEIN_KINASE_ATP"/>
    <property type="match status" value="1"/>
</dbReference>
<keyword evidence="4" id="KW-0418">Kinase</keyword>
<feature type="region of interest" description="Disordered" evidence="7">
    <location>
        <begin position="838"/>
        <end position="865"/>
    </location>
</feature>
<dbReference type="InterPro" id="IPR008271">
    <property type="entry name" value="Ser/Thr_kinase_AS"/>
</dbReference>
<dbReference type="Proteomes" id="UP000256970">
    <property type="component" value="Unassembled WGS sequence"/>
</dbReference>
<dbReference type="GO" id="GO:0005524">
    <property type="term" value="F:ATP binding"/>
    <property type="evidence" value="ECO:0007669"/>
    <property type="project" value="UniProtKB-UniRule"/>
</dbReference>
<protein>
    <recommendedName>
        <fullName evidence="9">Protein kinase domain-containing protein</fullName>
    </recommendedName>
</protein>
<evidence type="ECO:0000256" key="7">
    <source>
        <dbReference type="SAM" id="MobiDB-lite"/>
    </source>
</evidence>
<dbReference type="InterPro" id="IPR050198">
    <property type="entry name" value="Non-receptor_tyrosine_kinases"/>
</dbReference>
<dbReference type="GO" id="GO:0004674">
    <property type="term" value="F:protein serine/threonine kinase activity"/>
    <property type="evidence" value="ECO:0007669"/>
    <property type="project" value="UniProtKB-KW"/>
</dbReference>
<feature type="compositionally biased region" description="Low complexity" evidence="7">
    <location>
        <begin position="499"/>
        <end position="508"/>
    </location>
</feature>
<gene>
    <name evidence="10" type="ORF">BQ4739_LOCUS3402</name>
</gene>
<dbReference type="InterPro" id="IPR000719">
    <property type="entry name" value="Prot_kinase_dom"/>
</dbReference>
<sequence length="1165" mass="118486">MQPLSGIIALQECLLAALILVSLPGAPIQQSWTADTGCIVGALNQVAAHGATPGYTLPDVIVCVLISCLGGFLLGRHSAQAGVWQQQQLQQQRATWEPAAGPSSIACEQLMLYAALAWQQLRHVPLAVVAAGAKYAAVLLALLAAKASNAAAAVSDAAAAAAAHTHGQGLVQCLEAAGDDGSHSDDEDEAFASVETPHALASLSFDENVPELAAPSFATYLAQNKQQQPQSLQQQQQQQQQGSEALWQGLHSQLPASAAPAAAETSLLTVRSSSVSSRSSGSPACRIAAHDSIFFNKQPLGNHSKAGSSRSGSSGGSKSGVRSDSGPLPLSGRASANTVTPLGWGWTCVLSRSSPAVQAASSQPGSEQRQLRQEQQQQESGSSMAQQQAGENISLGVVLGCGAHGKVYKGQWRGQPVAVKVLYHSGLRAAARALHETDLMLQACHKNVVQTHHVLMWQRAKAVIDDECGGAAPPQQQGQQLLRTAFSGSASGAHDEAAAEPSAAAAAGGDDGSLQEGGRRYSSLHLDAAAGTATSACGVLELGAADSEAADGWLGVAGAADDDEDYLEAQTWIVQELCDGGPLDAAAKNGKFATMERMLSCLLDVARGLEYLHSKGLTHGDLKAGNVCLVSTQPAANHNSNAAAAAAAAAAEAASPAACNGNAEGGRSCRSSSSRNAEGVDFVCKVMDFSLSRALDAGKSHCSTQSLGTITHMAPELLLTGKQSKAADVYSMGMLIWEVVHGGTTPFRNCSHSMEVMQLVLAKQRPPWQPGSPPELIVLAEQCWAAEPAERPCISAVAEQLLQMQLALQLAALQHIDMQQSWPSGPWLQPTAAAASASAPLPGVLQPGGSSRSSSRRGSGASSGSTGAASFYGVAKAAAAAAAAAEAADNSSAAAAAAAAQAATSAAAAAGAVRQPVRKSVSFNNASPAAAALRGLQAIPEAVTPRANWARPAAAALPAAMRLPLSAGAVLQTCNGGSAGGGGYRTLDQVLAAGLNPSTGLGSSAAGSGADAGLAGPGRVQGGGFKQAAAVRRHSVPPVDHSSNSGSHQQRLQALQALRSNAADAAAAAVSTGADVSEMQAFDNVLVTGRKAFARGVDCSALDDVMGSQDAGKLSGKQSGSVWPVQQQQQQQQQQQWRLSGSGIDLAPNALSAGDALGPMVGYWD</sequence>
<dbReference type="PANTHER" id="PTHR24418">
    <property type="entry name" value="TYROSINE-PROTEIN KINASE"/>
    <property type="match status" value="1"/>
</dbReference>
<dbReference type="AlphaFoldDB" id="A0A383VCB8"/>
<dbReference type="Gene3D" id="1.10.510.10">
    <property type="entry name" value="Transferase(Phosphotransferase) domain 1"/>
    <property type="match status" value="1"/>
</dbReference>
<feature type="region of interest" description="Disordered" evidence="7">
    <location>
        <begin position="1108"/>
        <end position="1132"/>
    </location>
</feature>
<dbReference type="InterPro" id="IPR011009">
    <property type="entry name" value="Kinase-like_dom_sf"/>
</dbReference>
<accession>A0A383VCB8</accession>
<keyword evidence="5 6" id="KW-0067">ATP-binding</keyword>
<feature type="chain" id="PRO_5016971171" description="Protein kinase domain-containing protein" evidence="8">
    <location>
        <begin position="34"/>
        <end position="1165"/>
    </location>
</feature>
<dbReference type="EMBL" id="FNXT01000266">
    <property type="protein sequence ID" value="SZX62821.1"/>
    <property type="molecule type" value="Genomic_DNA"/>
</dbReference>
<dbReference type="SMART" id="SM00220">
    <property type="entry name" value="S_TKc"/>
    <property type="match status" value="1"/>
</dbReference>
<organism evidence="10 11">
    <name type="scientific">Tetradesmus obliquus</name>
    <name type="common">Green alga</name>
    <name type="synonym">Acutodesmus obliquus</name>
    <dbReference type="NCBI Taxonomy" id="3088"/>
    <lineage>
        <taxon>Eukaryota</taxon>
        <taxon>Viridiplantae</taxon>
        <taxon>Chlorophyta</taxon>
        <taxon>core chlorophytes</taxon>
        <taxon>Chlorophyceae</taxon>
        <taxon>CS clade</taxon>
        <taxon>Sphaeropleales</taxon>
        <taxon>Scenedesmaceae</taxon>
        <taxon>Tetradesmus</taxon>
    </lineage>
</organism>
<dbReference type="Gene3D" id="3.30.200.20">
    <property type="entry name" value="Phosphorylase Kinase, domain 1"/>
    <property type="match status" value="1"/>
</dbReference>
<dbReference type="PROSITE" id="PS50011">
    <property type="entry name" value="PROTEIN_KINASE_DOM"/>
    <property type="match status" value="1"/>
</dbReference>
<feature type="compositionally biased region" description="Low complexity" evidence="7">
    <location>
        <begin position="224"/>
        <end position="241"/>
    </location>
</feature>
<evidence type="ECO:0000256" key="8">
    <source>
        <dbReference type="SAM" id="SignalP"/>
    </source>
</evidence>
<feature type="compositionally biased region" description="Low complexity" evidence="7">
    <location>
        <begin position="1002"/>
        <end position="1014"/>
    </location>
</feature>
<feature type="compositionally biased region" description="Low complexity" evidence="7">
    <location>
        <begin position="848"/>
        <end position="865"/>
    </location>
</feature>
<feature type="compositionally biased region" description="Polar residues" evidence="7">
    <location>
        <begin position="1116"/>
        <end position="1125"/>
    </location>
</feature>
<dbReference type="InterPro" id="IPR001245">
    <property type="entry name" value="Ser-Thr/Tyr_kinase_cat_dom"/>
</dbReference>
<evidence type="ECO:0000256" key="5">
    <source>
        <dbReference type="ARBA" id="ARBA00022840"/>
    </source>
</evidence>
<reference evidence="10 11" key="1">
    <citation type="submission" date="2016-10" db="EMBL/GenBank/DDBJ databases">
        <authorList>
            <person name="Cai Z."/>
        </authorList>
    </citation>
    <scope>NUCLEOTIDE SEQUENCE [LARGE SCALE GENOMIC DNA]</scope>
</reference>
<keyword evidence="3 6" id="KW-0547">Nucleotide-binding</keyword>
<evidence type="ECO:0000256" key="4">
    <source>
        <dbReference type="ARBA" id="ARBA00022777"/>
    </source>
</evidence>
<dbReference type="SUPFAM" id="SSF56112">
    <property type="entry name" value="Protein kinase-like (PK-like)"/>
    <property type="match status" value="1"/>
</dbReference>
<feature type="region of interest" description="Disordered" evidence="7">
    <location>
        <begin position="1002"/>
        <end position="1051"/>
    </location>
</feature>
<proteinExistence type="predicted"/>
<keyword evidence="1" id="KW-0723">Serine/threonine-protein kinase</keyword>
<feature type="binding site" evidence="6">
    <location>
        <position position="420"/>
    </location>
    <ligand>
        <name>ATP</name>
        <dbReference type="ChEBI" id="CHEBI:30616"/>
    </ligand>
</feature>
<feature type="region of interest" description="Disordered" evidence="7">
    <location>
        <begin position="357"/>
        <end position="387"/>
    </location>
</feature>
<feature type="region of interest" description="Disordered" evidence="7">
    <location>
        <begin position="298"/>
        <end position="334"/>
    </location>
</feature>
<evidence type="ECO:0000259" key="9">
    <source>
        <dbReference type="PROSITE" id="PS50011"/>
    </source>
</evidence>
<keyword evidence="2" id="KW-0808">Transferase</keyword>
<dbReference type="PROSITE" id="PS00108">
    <property type="entry name" value="PROTEIN_KINASE_ST"/>
    <property type="match status" value="1"/>
</dbReference>
<feature type="signal peptide" evidence="8">
    <location>
        <begin position="1"/>
        <end position="33"/>
    </location>
</feature>
<feature type="domain" description="Protein kinase" evidence="9">
    <location>
        <begin position="393"/>
        <end position="806"/>
    </location>
</feature>
<keyword evidence="8" id="KW-0732">Signal</keyword>
<feature type="region of interest" description="Disordered" evidence="7">
    <location>
        <begin position="224"/>
        <end position="245"/>
    </location>
</feature>
<evidence type="ECO:0000256" key="3">
    <source>
        <dbReference type="ARBA" id="ARBA00022741"/>
    </source>
</evidence>
<feature type="compositionally biased region" description="Gly residues" evidence="7">
    <location>
        <begin position="1015"/>
        <end position="1025"/>
    </location>
</feature>
<dbReference type="STRING" id="3088.A0A383VCB8"/>
<keyword evidence="11" id="KW-1185">Reference proteome</keyword>